<reference evidence="2" key="1">
    <citation type="journal article" date="2018" name="Nat. Microbiol.">
        <title>Leveraging single-cell genomics to expand the fungal tree of life.</title>
        <authorList>
            <person name="Ahrendt S.R."/>
            <person name="Quandt C.A."/>
            <person name="Ciobanu D."/>
            <person name="Clum A."/>
            <person name="Salamov A."/>
            <person name="Andreopoulos B."/>
            <person name="Cheng J.F."/>
            <person name="Woyke T."/>
            <person name="Pelin A."/>
            <person name="Henrissat B."/>
            <person name="Reynolds N.K."/>
            <person name="Benny G.L."/>
            <person name="Smith M.E."/>
            <person name="James T.Y."/>
            <person name="Grigoriev I.V."/>
        </authorList>
    </citation>
    <scope>NUCLEOTIDE SEQUENCE [LARGE SCALE GENOMIC DNA]</scope>
</reference>
<evidence type="ECO:0000313" key="1">
    <source>
        <dbReference type="EMBL" id="RKO87926.1"/>
    </source>
</evidence>
<keyword evidence="2" id="KW-1185">Reference proteome</keyword>
<dbReference type="EMBL" id="KZ997065">
    <property type="protein sequence ID" value="RKO87926.1"/>
    <property type="molecule type" value="Genomic_DNA"/>
</dbReference>
<dbReference type="AlphaFoldDB" id="A0A4P9WC60"/>
<protein>
    <submittedName>
        <fullName evidence="1">Uncharacterized protein</fullName>
    </submittedName>
</protein>
<proteinExistence type="predicted"/>
<evidence type="ECO:0000313" key="2">
    <source>
        <dbReference type="Proteomes" id="UP000269721"/>
    </source>
</evidence>
<gene>
    <name evidence="1" type="ORF">BDK51DRAFT_39028</name>
</gene>
<sequence>MRGHLDRCVIIKWLGAKGRGLTLPGPVFLLYFNQLGSSLISLRQASYIPSSNMSQAARIAALQDTTARPGRTVEWPQENGKPVYVSKTFGVNVFSLKTLSETLPKSVYARFIQQIKVRCLLATCLPALPDASLNVL</sequence>
<accession>A0A4P9WC60</accession>
<name>A0A4P9WC60_9FUNG</name>
<dbReference type="Proteomes" id="UP000269721">
    <property type="component" value="Unassembled WGS sequence"/>
</dbReference>
<organism evidence="1 2">
    <name type="scientific">Blyttiomyces helicus</name>
    <dbReference type="NCBI Taxonomy" id="388810"/>
    <lineage>
        <taxon>Eukaryota</taxon>
        <taxon>Fungi</taxon>
        <taxon>Fungi incertae sedis</taxon>
        <taxon>Chytridiomycota</taxon>
        <taxon>Chytridiomycota incertae sedis</taxon>
        <taxon>Chytridiomycetes</taxon>
        <taxon>Chytridiomycetes incertae sedis</taxon>
        <taxon>Blyttiomyces</taxon>
    </lineage>
</organism>